<organism evidence="1 2">
    <name type="scientific">Stackebrandtia albiflava</name>
    <dbReference type="NCBI Taxonomy" id="406432"/>
    <lineage>
        <taxon>Bacteria</taxon>
        <taxon>Bacillati</taxon>
        <taxon>Actinomycetota</taxon>
        <taxon>Actinomycetes</taxon>
        <taxon>Glycomycetales</taxon>
        <taxon>Glycomycetaceae</taxon>
        <taxon>Stackebrandtia</taxon>
    </lineage>
</organism>
<dbReference type="InterPro" id="IPR032724">
    <property type="entry name" value="SCP1.201-like"/>
</dbReference>
<evidence type="ECO:0000313" key="1">
    <source>
        <dbReference type="EMBL" id="TWJ12085.1"/>
    </source>
</evidence>
<dbReference type="AlphaFoldDB" id="A0A562V2K8"/>
<protein>
    <submittedName>
        <fullName evidence="1">Nucleic acid/nucleotide deaminase of polymorphic system toxin</fullName>
    </submittedName>
</protein>
<dbReference type="Proteomes" id="UP000321617">
    <property type="component" value="Unassembled WGS sequence"/>
</dbReference>
<comment type="caution">
    <text evidence="1">The sequence shown here is derived from an EMBL/GenBank/DDBJ whole genome shotgun (WGS) entry which is preliminary data.</text>
</comment>
<dbReference type="Pfam" id="PF14428">
    <property type="entry name" value="DddA-like"/>
    <property type="match status" value="1"/>
</dbReference>
<keyword evidence="2" id="KW-1185">Reference proteome</keyword>
<accession>A0A562V2K8</accession>
<proteinExistence type="predicted"/>
<reference evidence="1 2" key="1">
    <citation type="journal article" date="2013" name="Stand. Genomic Sci.">
        <title>Genomic Encyclopedia of Type Strains, Phase I: The one thousand microbial genomes (KMG-I) project.</title>
        <authorList>
            <person name="Kyrpides N.C."/>
            <person name="Woyke T."/>
            <person name="Eisen J.A."/>
            <person name="Garrity G."/>
            <person name="Lilburn T.G."/>
            <person name="Beck B.J."/>
            <person name="Whitman W.B."/>
            <person name="Hugenholtz P."/>
            <person name="Klenk H.P."/>
        </authorList>
    </citation>
    <scope>NUCLEOTIDE SEQUENCE [LARGE SCALE GENOMIC DNA]</scope>
    <source>
        <strain evidence="1 2">DSM 45044</strain>
    </source>
</reference>
<sequence>MGAALTPDEIADYLALLGTRDTKTRGAWIENGQLVEIISGRHDLAYEQAINYWRVGWQHHYPTVRGWQGDLATHAEVKAAIQMGWEGTSNRHRTMVINHAGGPCGGDLGCQDYLDTFIPPGCSLTVYYPGGYRIFGGRER</sequence>
<gene>
    <name evidence="1" type="ORF">LX16_2833</name>
</gene>
<name>A0A562V2K8_9ACTN</name>
<dbReference type="EMBL" id="VLLL01000006">
    <property type="protein sequence ID" value="TWJ12085.1"/>
    <property type="molecule type" value="Genomic_DNA"/>
</dbReference>
<evidence type="ECO:0000313" key="2">
    <source>
        <dbReference type="Proteomes" id="UP000321617"/>
    </source>
</evidence>